<dbReference type="EMBL" id="JAESHT010000014">
    <property type="protein sequence ID" value="MBL3674827.1"/>
    <property type="molecule type" value="Genomic_DNA"/>
</dbReference>
<organism evidence="12 13">
    <name type="scientific">Paracoccus aerius</name>
    <dbReference type="NCBI Taxonomy" id="1915382"/>
    <lineage>
        <taxon>Bacteria</taxon>
        <taxon>Pseudomonadati</taxon>
        <taxon>Pseudomonadota</taxon>
        <taxon>Alphaproteobacteria</taxon>
        <taxon>Rhodobacterales</taxon>
        <taxon>Paracoccaceae</taxon>
        <taxon>Paracoccus</taxon>
    </lineage>
</organism>
<evidence type="ECO:0000256" key="10">
    <source>
        <dbReference type="RuleBase" id="RU363032"/>
    </source>
</evidence>
<dbReference type="PROSITE" id="PS50928">
    <property type="entry name" value="ABC_TM1"/>
    <property type="match status" value="1"/>
</dbReference>
<evidence type="ECO:0000313" key="12">
    <source>
        <dbReference type="EMBL" id="MBL3674827.1"/>
    </source>
</evidence>
<dbReference type="SUPFAM" id="SSF161098">
    <property type="entry name" value="MetI-like"/>
    <property type="match status" value="1"/>
</dbReference>
<feature type="transmembrane region" description="Helical" evidence="10">
    <location>
        <begin position="23"/>
        <end position="42"/>
    </location>
</feature>
<dbReference type="InterPro" id="IPR000515">
    <property type="entry name" value="MetI-like"/>
</dbReference>
<evidence type="ECO:0000256" key="4">
    <source>
        <dbReference type="ARBA" id="ARBA00022448"/>
    </source>
</evidence>
<accession>A0ABS1SAU5</accession>
<proteinExistence type="inferred from homology"/>
<evidence type="ECO:0000256" key="8">
    <source>
        <dbReference type="ARBA" id="ARBA00022989"/>
    </source>
</evidence>
<keyword evidence="7" id="KW-0029">Amino-acid transport</keyword>
<feature type="transmembrane region" description="Helical" evidence="10">
    <location>
        <begin position="241"/>
        <end position="262"/>
    </location>
</feature>
<comment type="function">
    <text evidence="1">Part of the binding-protein-dependent transport system for glutamine; probably responsible for the translocation of the substrate across the membrane.</text>
</comment>
<keyword evidence="9 10" id="KW-0472">Membrane</keyword>
<dbReference type="RefSeq" id="WP_191311584.1">
    <property type="nucleotide sequence ID" value="NZ_BNCL01000014.1"/>
</dbReference>
<dbReference type="Proteomes" id="UP000644749">
    <property type="component" value="Unassembled WGS sequence"/>
</dbReference>
<dbReference type="CDD" id="cd06261">
    <property type="entry name" value="TM_PBP2"/>
    <property type="match status" value="1"/>
</dbReference>
<keyword evidence="6 10" id="KW-0812">Transmembrane</keyword>
<evidence type="ECO:0000256" key="7">
    <source>
        <dbReference type="ARBA" id="ARBA00022970"/>
    </source>
</evidence>
<dbReference type="Gene3D" id="1.10.3720.10">
    <property type="entry name" value="MetI-like"/>
    <property type="match status" value="1"/>
</dbReference>
<feature type="transmembrane region" description="Helical" evidence="10">
    <location>
        <begin position="54"/>
        <end position="86"/>
    </location>
</feature>
<evidence type="ECO:0000259" key="11">
    <source>
        <dbReference type="PROSITE" id="PS50928"/>
    </source>
</evidence>
<evidence type="ECO:0000313" key="13">
    <source>
        <dbReference type="Proteomes" id="UP000644749"/>
    </source>
</evidence>
<comment type="caution">
    <text evidence="12">The sequence shown here is derived from an EMBL/GenBank/DDBJ whole genome shotgun (WGS) entry which is preliminary data.</text>
</comment>
<keyword evidence="4 10" id="KW-0813">Transport</keyword>
<evidence type="ECO:0000256" key="3">
    <source>
        <dbReference type="ARBA" id="ARBA00010072"/>
    </source>
</evidence>
<protein>
    <submittedName>
        <fullName evidence="12">ABC transporter permease subunit</fullName>
    </submittedName>
</protein>
<dbReference type="InterPro" id="IPR043429">
    <property type="entry name" value="ArtM/GltK/GlnP/TcyL/YhdX-like"/>
</dbReference>
<comment type="subcellular location">
    <subcellularLocation>
        <location evidence="2">Cell inner membrane</location>
        <topology evidence="2">Multi-pass membrane protein</topology>
    </subcellularLocation>
    <subcellularLocation>
        <location evidence="10">Cell membrane</location>
        <topology evidence="10">Multi-pass membrane protein</topology>
    </subcellularLocation>
</comment>
<dbReference type="PANTHER" id="PTHR30614:SF20">
    <property type="entry name" value="GLUTAMINE TRANSPORT SYSTEM PERMEASE PROTEIN GLNP"/>
    <property type="match status" value="1"/>
</dbReference>
<evidence type="ECO:0000256" key="9">
    <source>
        <dbReference type="ARBA" id="ARBA00023136"/>
    </source>
</evidence>
<evidence type="ECO:0000256" key="6">
    <source>
        <dbReference type="ARBA" id="ARBA00022692"/>
    </source>
</evidence>
<keyword evidence="8 10" id="KW-1133">Transmembrane helix</keyword>
<evidence type="ECO:0000256" key="5">
    <source>
        <dbReference type="ARBA" id="ARBA00022475"/>
    </source>
</evidence>
<sequence length="272" mass="30138">MTDAAKPALQPVSVLAPTKAPALGRWGWIILGAFAVYAATTMRWDWLLDYYPKLLWGLLATLLLLVVTTALGLAAAIPLGFVQVVGPRWLSVPARTFCSIIRGTPLLLQLWLLYYGLGSVFAANPEIRDSALWPLLRQAWPYAVIALTVSYAAYEGEVFRGAFAGVAKGQLEAAQSFGMSRWHIFRRIWLPQAFNRALPTLVGETILQLKATPLVATITVMDVYSVAAQVRQATYLTYEPLILISVIYVLFALLIQRAFAAFSTTRYMRSPR</sequence>
<comment type="similarity">
    <text evidence="3">Belongs to the binding-protein-dependent transport system permease family. HisMQ subfamily.</text>
</comment>
<dbReference type="InterPro" id="IPR010065">
    <property type="entry name" value="AA_ABC_transptr_permease_3TM"/>
</dbReference>
<dbReference type="NCBIfam" id="TIGR01726">
    <property type="entry name" value="HEQRo_perm_3TM"/>
    <property type="match status" value="1"/>
</dbReference>
<keyword evidence="13" id="KW-1185">Reference proteome</keyword>
<dbReference type="Pfam" id="PF00528">
    <property type="entry name" value="BPD_transp_1"/>
    <property type="match status" value="1"/>
</dbReference>
<feature type="transmembrane region" description="Helical" evidence="10">
    <location>
        <begin position="106"/>
        <end position="123"/>
    </location>
</feature>
<name>A0ABS1SAU5_9RHOB</name>
<feature type="domain" description="ABC transmembrane type-1" evidence="11">
    <location>
        <begin position="58"/>
        <end position="259"/>
    </location>
</feature>
<evidence type="ECO:0000256" key="1">
    <source>
        <dbReference type="ARBA" id="ARBA00003159"/>
    </source>
</evidence>
<evidence type="ECO:0000256" key="2">
    <source>
        <dbReference type="ARBA" id="ARBA00004429"/>
    </source>
</evidence>
<dbReference type="InterPro" id="IPR035906">
    <property type="entry name" value="MetI-like_sf"/>
</dbReference>
<gene>
    <name evidence="12" type="ORF">JL111_15200</name>
</gene>
<keyword evidence="5" id="KW-1003">Cell membrane</keyword>
<reference evidence="12 13" key="1">
    <citation type="submission" date="2021-01" db="EMBL/GenBank/DDBJ databases">
        <title>011410 draft genome.</title>
        <authorList>
            <person name="Lang L."/>
        </authorList>
    </citation>
    <scope>NUCLEOTIDE SEQUENCE [LARGE SCALE GENOMIC DNA]</scope>
    <source>
        <strain evidence="12 13">KCTC 42845</strain>
    </source>
</reference>
<dbReference type="PANTHER" id="PTHR30614">
    <property type="entry name" value="MEMBRANE COMPONENT OF AMINO ACID ABC TRANSPORTER"/>
    <property type="match status" value="1"/>
</dbReference>